<dbReference type="Pfam" id="PF05443">
    <property type="entry name" value="ROS_MUCR"/>
    <property type="match status" value="1"/>
</dbReference>
<dbReference type="KEGG" id="ssyi:EKG83_26385"/>
<comment type="similarity">
    <text evidence="1">Belongs to the ros/MucR family.</text>
</comment>
<keyword evidence="3" id="KW-1185">Reference proteome</keyword>
<dbReference type="Proteomes" id="UP000325787">
    <property type="component" value="Chromosome"/>
</dbReference>
<name>A0A5Q0H3T4_SACSY</name>
<gene>
    <name evidence="2" type="ORF">EKG83_26385</name>
</gene>
<proteinExistence type="inferred from homology"/>
<dbReference type="GO" id="GO:0008270">
    <property type="term" value="F:zinc ion binding"/>
    <property type="evidence" value="ECO:0007669"/>
    <property type="project" value="InterPro"/>
</dbReference>
<dbReference type="OrthoDB" id="3527949at2"/>
<dbReference type="GO" id="GO:0003677">
    <property type="term" value="F:DNA binding"/>
    <property type="evidence" value="ECO:0007669"/>
    <property type="project" value="InterPro"/>
</dbReference>
<evidence type="ECO:0000313" key="3">
    <source>
        <dbReference type="Proteomes" id="UP000325787"/>
    </source>
</evidence>
<evidence type="ECO:0000256" key="1">
    <source>
        <dbReference type="ARBA" id="ARBA00007031"/>
    </source>
</evidence>
<sequence length="225" mass="25225">MRYGEADGSGRYGIVDTDADGNLICHECGQAYAFLGRHIRAHGIDPDIYRERHGLGRGTALASQSIRSEMREVGKAKVDAPWWPKFKAAGDAAMPERQHAARAAHAQGMRPQVRRMRQEGAREWFGPANLARRNPTVYTCTVCGAQWCRLGKGRPPTLCSDACRVRKLGWDPRATRTTLTRPAQVDWTVSIPEIRAQWVEPEEIAEKMGLSRSTVYRVLRQERAG</sequence>
<protein>
    <submittedName>
        <fullName evidence="2">Uncharacterized protein</fullName>
    </submittedName>
</protein>
<accession>A0A5Q0H3T4</accession>
<dbReference type="InterPro" id="IPR008807">
    <property type="entry name" value="ROS_MUCR"/>
</dbReference>
<dbReference type="InterPro" id="IPR041920">
    <property type="entry name" value="ROS/MUCR_sf"/>
</dbReference>
<dbReference type="EMBL" id="CP034550">
    <property type="protein sequence ID" value="QFZ20470.1"/>
    <property type="molecule type" value="Genomic_DNA"/>
</dbReference>
<dbReference type="Gene3D" id="1.10.10.1550">
    <property type="entry name" value="ROS/MUCR transcriptional regulator protein"/>
    <property type="match status" value="1"/>
</dbReference>
<dbReference type="RefSeq" id="WP_051766854.1">
    <property type="nucleotide sequence ID" value="NZ_CP034550.1"/>
</dbReference>
<reference evidence="3" key="1">
    <citation type="journal article" date="2021" name="Curr. Microbiol.">
        <title>Complete genome of nocamycin-producing strain Saccharothrix syringae NRRL B-16468 reveals the biosynthetic potential for secondary metabolites.</title>
        <authorList>
            <person name="Mo X."/>
            <person name="Yang S."/>
        </authorList>
    </citation>
    <scope>NUCLEOTIDE SEQUENCE [LARGE SCALE GENOMIC DNA]</scope>
    <source>
        <strain evidence="3">ATCC 51364 / DSM 43886 / JCM 6844 / KCTC 9398 / NBRC 14523 / NRRL B-16468 / INA 2240</strain>
    </source>
</reference>
<dbReference type="AlphaFoldDB" id="A0A5Q0H3T4"/>
<dbReference type="GO" id="GO:0006355">
    <property type="term" value="P:regulation of DNA-templated transcription"/>
    <property type="evidence" value="ECO:0007669"/>
    <property type="project" value="InterPro"/>
</dbReference>
<evidence type="ECO:0000313" key="2">
    <source>
        <dbReference type="EMBL" id="QFZ20470.1"/>
    </source>
</evidence>
<organism evidence="2 3">
    <name type="scientific">Saccharothrix syringae</name>
    <name type="common">Nocardiopsis syringae</name>
    <dbReference type="NCBI Taxonomy" id="103733"/>
    <lineage>
        <taxon>Bacteria</taxon>
        <taxon>Bacillati</taxon>
        <taxon>Actinomycetota</taxon>
        <taxon>Actinomycetes</taxon>
        <taxon>Pseudonocardiales</taxon>
        <taxon>Pseudonocardiaceae</taxon>
        <taxon>Saccharothrix</taxon>
    </lineage>
</organism>